<dbReference type="InParanoid" id="A0A084QTD4"/>
<dbReference type="PANTHER" id="PTHR42973">
    <property type="entry name" value="BINDING OXIDOREDUCTASE, PUTATIVE (AFU_ORTHOLOGUE AFUA_1G17690)-RELATED"/>
    <property type="match status" value="1"/>
</dbReference>
<keyword evidence="2" id="KW-0285">Flavoprotein</keyword>
<evidence type="ECO:0000256" key="5">
    <source>
        <dbReference type="SAM" id="SignalP"/>
    </source>
</evidence>
<protein>
    <recommendedName>
        <fullName evidence="6">FAD-binding PCMH-type domain-containing protein</fullName>
    </recommendedName>
</protein>
<dbReference type="InterPro" id="IPR050416">
    <property type="entry name" value="FAD-linked_Oxidoreductase"/>
</dbReference>
<accession>A0A084QTD4</accession>
<dbReference type="OMA" id="FRFYVPI"/>
<feature type="chain" id="PRO_5001779795" description="FAD-binding PCMH-type domain-containing protein" evidence="5">
    <location>
        <begin position="22"/>
        <end position="547"/>
    </location>
</feature>
<dbReference type="InterPro" id="IPR016166">
    <property type="entry name" value="FAD-bd_PCMH"/>
</dbReference>
<name>A0A084QTD4_STAC4</name>
<keyword evidence="3" id="KW-0274">FAD</keyword>
<dbReference type="AlphaFoldDB" id="A0A084QTD4"/>
<dbReference type="EMBL" id="KL660233">
    <property type="protein sequence ID" value="KFA67219.1"/>
    <property type="molecule type" value="Genomic_DNA"/>
</dbReference>
<reference evidence="7 8" key="1">
    <citation type="journal article" date="2014" name="BMC Genomics">
        <title>Comparative genome sequencing reveals chemotype-specific gene clusters in the toxigenic black mold Stachybotrys.</title>
        <authorList>
            <person name="Semeiks J."/>
            <person name="Borek D."/>
            <person name="Otwinowski Z."/>
            <person name="Grishin N.V."/>
        </authorList>
    </citation>
    <scope>NUCLEOTIDE SEQUENCE [LARGE SCALE GENOMIC DNA]</scope>
    <source>
        <strain evidence="7 8">IBT 40285</strain>
    </source>
</reference>
<dbReference type="GO" id="GO:0071949">
    <property type="term" value="F:FAD binding"/>
    <property type="evidence" value="ECO:0007669"/>
    <property type="project" value="InterPro"/>
</dbReference>
<dbReference type="InterPro" id="IPR012951">
    <property type="entry name" value="BBE"/>
</dbReference>
<dbReference type="HOGENOM" id="CLU_018354_0_1_1"/>
<comment type="similarity">
    <text evidence="1">Belongs to the oxygen-dependent FAD-linked oxidoreductase family.</text>
</comment>
<dbReference type="InterPro" id="IPR016169">
    <property type="entry name" value="FAD-bd_PCMH_sub2"/>
</dbReference>
<dbReference type="InterPro" id="IPR006094">
    <property type="entry name" value="Oxid_FAD_bind_N"/>
</dbReference>
<evidence type="ECO:0000259" key="6">
    <source>
        <dbReference type="PROSITE" id="PS51387"/>
    </source>
</evidence>
<dbReference type="InterPro" id="IPR036318">
    <property type="entry name" value="FAD-bd_PCMH-like_sf"/>
</dbReference>
<keyword evidence="5" id="KW-0732">Signal</keyword>
<dbReference type="PROSITE" id="PS51387">
    <property type="entry name" value="FAD_PCMH"/>
    <property type="match status" value="1"/>
</dbReference>
<evidence type="ECO:0000256" key="2">
    <source>
        <dbReference type="ARBA" id="ARBA00022630"/>
    </source>
</evidence>
<dbReference type="STRING" id="1283841.A0A084QTD4"/>
<feature type="domain" description="FAD-binding PCMH-type" evidence="6">
    <location>
        <begin position="85"/>
        <end position="279"/>
    </location>
</feature>
<dbReference type="Gene3D" id="3.30.43.10">
    <property type="entry name" value="Uridine Diphospho-n-acetylenolpyruvylglucosamine Reductase, domain 2"/>
    <property type="match status" value="1"/>
</dbReference>
<dbReference type="SUPFAM" id="SSF56176">
    <property type="entry name" value="FAD-binding/transporter-associated domain-like"/>
    <property type="match status" value="1"/>
</dbReference>
<dbReference type="InterPro" id="IPR016167">
    <property type="entry name" value="FAD-bd_PCMH_sub1"/>
</dbReference>
<feature type="signal peptide" evidence="5">
    <location>
        <begin position="1"/>
        <end position="21"/>
    </location>
</feature>
<organism evidence="7 8">
    <name type="scientific">Stachybotrys chlorohalonatus (strain IBT 40285)</name>
    <dbReference type="NCBI Taxonomy" id="1283841"/>
    <lineage>
        <taxon>Eukaryota</taxon>
        <taxon>Fungi</taxon>
        <taxon>Dikarya</taxon>
        <taxon>Ascomycota</taxon>
        <taxon>Pezizomycotina</taxon>
        <taxon>Sordariomycetes</taxon>
        <taxon>Hypocreomycetidae</taxon>
        <taxon>Hypocreales</taxon>
        <taxon>Stachybotryaceae</taxon>
        <taxon>Stachybotrys</taxon>
    </lineage>
</organism>
<gene>
    <name evidence="7" type="ORF">S40285_06278</name>
</gene>
<keyword evidence="4" id="KW-0560">Oxidoreductase</keyword>
<proteinExistence type="inferred from homology"/>
<dbReference type="Proteomes" id="UP000028524">
    <property type="component" value="Unassembled WGS sequence"/>
</dbReference>
<keyword evidence="8" id="KW-1185">Reference proteome</keyword>
<dbReference type="Pfam" id="PF01565">
    <property type="entry name" value="FAD_binding_4"/>
    <property type="match status" value="1"/>
</dbReference>
<sequence>MRAPRRLAAFGLMALPPLVAAFHVTSTLSWPRPLPRYFQGNPISRGDLSAETVERELGPLLSPGSLIFGPSSPSYPSAIERWISFVQPDIQVVVEPALESDVSFVVKYCNDNSIDFLARSRGHGSTLSLNAFSGLQIDLRQLQGLEIQEDGKTVVLQGGVYAAPVVHSLWDEGYITGESTVYSNPKLLWDLSADSNFHQVTGSCYCVGMGGLGLGGGHGRLESLYGLVSDGYVHLNVVLADGSEIGVNETSHADLFWAMRGAGHNFGIVTSFRVKIYPRPTHTWHFRSYIWTQDKLETLFEELNRLHTSDDGTTPPLVAFEQGLLIMNTSISETEPVLSWSFMYNGPAEDADLYLQPFDDIGAEYEERHDVEYSELAALGGTDEDGPSCVNGPFVSSTTLLKKYNVTTQRALYHHFVQKVAEYPELGATARLAHQGYANAASQAINPHSTAYPHRDQNLILYFLVVVFPGSDLEEAAEVWAREAWDLWTEGQDAHSYVNYAIGQPYETVESVYGYEPWRLARLRALKAKYDPRNSFRFYVPILSWTK</sequence>
<dbReference type="Gene3D" id="3.30.465.10">
    <property type="match status" value="1"/>
</dbReference>
<evidence type="ECO:0000313" key="8">
    <source>
        <dbReference type="Proteomes" id="UP000028524"/>
    </source>
</evidence>
<dbReference type="GO" id="GO:0016491">
    <property type="term" value="F:oxidoreductase activity"/>
    <property type="evidence" value="ECO:0007669"/>
    <property type="project" value="UniProtKB-KW"/>
</dbReference>
<evidence type="ECO:0000256" key="3">
    <source>
        <dbReference type="ARBA" id="ARBA00022827"/>
    </source>
</evidence>
<evidence type="ECO:0000313" key="7">
    <source>
        <dbReference type="EMBL" id="KFA67219.1"/>
    </source>
</evidence>
<dbReference type="OrthoDB" id="415825at2759"/>
<dbReference type="Gene3D" id="3.40.462.20">
    <property type="match status" value="1"/>
</dbReference>
<dbReference type="PANTHER" id="PTHR42973:SF8">
    <property type="entry name" value="FAD-BINDING PCMH-TYPE DOMAIN-CONTAINING PROTEIN"/>
    <property type="match status" value="1"/>
</dbReference>
<evidence type="ECO:0000256" key="1">
    <source>
        <dbReference type="ARBA" id="ARBA00005466"/>
    </source>
</evidence>
<evidence type="ECO:0000256" key="4">
    <source>
        <dbReference type="ARBA" id="ARBA00023002"/>
    </source>
</evidence>
<dbReference type="Pfam" id="PF08031">
    <property type="entry name" value="BBE"/>
    <property type="match status" value="1"/>
</dbReference>